<protein>
    <submittedName>
        <fullName evidence="2">Uncharacterized protein</fullName>
    </submittedName>
</protein>
<dbReference type="Proteomes" id="UP000828390">
    <property type="component" value="Unassembled WGS sequence"/>
</dbReference>
<comment type="caution">
    <text evidence="2">The sequence shown here is derived from an EMBL/GenBank/DDBJ whole genome shotgun (WGS) entry which is preliminary data.</text>
</comment>
<dbReference type="AlphaFoldDB" id="A0A9D4FG35"/>
<keyword evidence="1" id="KW-1133">Transmembrane helix</keyword>
<evidence type="ECO:0000313" key="2">
    <source>
        <dbReference type="EMBL" id="KAH3795182.1"/>
    </source>
</evidence>
<keyword evidence="1" id="KW-0472">Membrane</keyword>
<evidence type="ECO:0000256" key="1">
    <source>
        <dbReference type="SAM" id="Phobius"/>
    </source>
</evidence>
<gene>
    <name evidence="2" type="ORF">DPMN_148730</name>
</gene>
<feature type="transmembrane region" description="Helical" evidence="1">
    <location>
        <begin position="21"/>
        <end position="41"/>
    </location>
</feature>
<keyword evidence="3" id="KW-1185">Reference proteome</keyword>
<keyword evidence="1" id="KW-0812">Transmembrane</keyword>
<accession>A0A9D4FG35</accession>
<sequence length="104" mass="12147">MYLYLPIYICKYLSIYLTINRLYISLSCVACGMMGILPFFLNKHLSIYLSIYLSHCILQNALNKIWLRRLPPSALQKSLGETLISWYKRFSPRLPGFNPHARGM</sequence>
<proteinExistence type="predicted"/>
<dbReference type="EMBL" id="JAIWYP010000007">
    <property type="protein sequence ID" value="KAH3795182.1"/>
    <property type="molecule type" value="Genomic_DNA"/>
</dbReference>
<reference evidence="2" key="1">
    <citation type="journal article" date="2019" name="bioRxiv">
        <title>The Genome of the Zebra Mussel, Dreissena polymorpha: A Resource for Invasive Species Research.</title>
        <authorList>
            <person name="McCartney M.A."/>
            <person name="Auch B."/>
            <person name="Kono T."/>
            <person name="Mallez S."/>
            <person name="Zhang Y."/>
            <person name="Obille A."/>
            <person name="Becker A."/>
            <person name="Abrahante J.E."/>
            <person name="Garbe J."/>
            <person name="Badalamenti J.P."/>
            <person name="Herman A."/>
            <person name="Mangelson H."/>
            <person name="Liachko I."/>
            <person name="Sullivan S."/>
            <person name="Sone E.D."/>
            <person name="Koren S."/>
            <person name="Silverstein K.A.T."/>
            <person name="Beckman K.B."/>
            <person name="Gohl D.M."/>
        </authorList>
    </citation>
    <scope>NUCLEOTIDE SEQUENCE</scope>
    <source>
        <strain evidence="2">Duluth1</strain>
        <tissue evidence="2">Whole animal</tissue>
    </source>
</reference>
<name>A0A9D4FG35_DREPO</name>
<organism evidence="2 3">
    <name type="scientific">Dreissena polymorpha</name>
    <name type="common">Zebra mussel</name>
    <name type="synonym">Mytilus polymorpha</name>
    <dbReference type="NCBI Taxonomy" id="45954"/>
    <lineage>
        <taxon>Eukaryota</taxon>
        <taxon>Metazoa</taxon>
        <taxon>Spiralia</taxon>
        <taxon>Lophotrochozoa</taxon>
        <taxon>Mollusca</taxon>
        <taxon>Bivalvia</taxon>
        <taxon>Autobranchia</taxon>
        <taxon>Heteroconchia</taxon>
        <taxon>Euheterodonta</taxon>
        <taxon>Imparidentia</taxon>
        <taxon>Neoheterodontei</taxon>
        <taxon>Myida</taxon>
        <taxon>Dreissenoidea</taxon>
        <taxon>Dreissenidae</taxon>
        <taxon>Dreissena</taxon>
    </lineage>
</organism>
<reference evidence="2" key="2">
    <citation type="submission" date="2020-11" db="EMBL/GenBank/DDBJ databases">
        <authorList>
            <person name="McCartney M.A."/>
            <person name="Auch B."/>
            <person name="Kono T."/>
            <person name="Mallez S."/>
            <person name="Becker A."/>
            <person name="Gohl D.M."/>
            <person name="Silverstein K.A.T."/>
            <person name="Koren S."/>
            <person name="Bechman K.B."/>
            <person name="Herman A."/>
            <person name="Abrahante J.E."/>
            <person name="Garbe J."/>
        </authorList>
    </citation>
    <scope>NUCLEOTIDE SEQUENCE</scope>
    <source>
        <strain evidence="2">Duluth1</strain>
        <tissue evidence="2">Whole animal</tissue>
    </source>
</reference>
<evidence type="ECO:0000313" key="3">
    <source>
        <dbReference type="Proteomes" id="UP000828390"/>
    </source>
</evidence>